<dbReference type="Proteomes" id="UP000069940">
    <property type="component" value="Unassembled WGS sequence"/>
</dbReference>
<name>A0ABM1XL01_AEDAL</name>
<sequence length="146" mass="16160">MENAYIIATPADSGARLGKSTGPKTEKDMDMRNVPHKQAIECSSFVAQTIRPDIAFAVNAVSQFSLNPGKPLWEAVKRIFRILKETVTKKLKYSRNPTDKLKGYSDADWGGDPDSRRSTSEYVFTLQGVAISENVKKQPPVALSSR</sequence>
<dbReference type="EnsemblMetazoa" id="AALFPA23_000644.R488">
    <property type="protein sequence ID" value="AALFPA23_000644.P488"/>
    <property type="gene ID" value="AALFPA23_000644"/>
</dbReference>
<reference evidence="3" key="1">
    <citation type="journal article" date="2015" name="Proc. Natl. Acad. Sci. U.S.A.">
        <title>Genome sequence of the Asian Tiger mosquito, Aedes albopictus, reveals insights into its biology, genetics, and evolution.</title>
        <authorList>
            <person name="Chen X.G."/>
            <person name="Jiang X."/>
            <person name="Gu J."/>
            <person name="Xu M."/>
            <person name="Wu Y."/>
            <person name="Deng Y."/>
            <person name="Zhang C."/>
            <person name="Bonizzoni M."/>
            <person name="Dermauw W."/>
            <person name="Vontas J."/>
            <person name="Armbruster P."/>
            <person name="Huang X."/>
            <person name="Yang Y."/>
            <person name="Zhang H."/>
            <person name="He W."/>
            <person name="Peng H."/>
            <person name="Liu Y."/>
            <person name="Wu K."/>
            <person name="Chen J."/>
            <person name="Lirakis M."/>
            <person name="Topalis P."/>
            <person name="Van Leeuwen T."/>
            <person name="Hall A.B."/>
            <person name="Jiang X."/>
            <person name="Thorpe C."/>
            <person name="Mueller R.L."/>
            <person name="Sun C."/>
            <person name="Waterhouse R.M."/>
            <person name="Yan G."/>
            <person name="Tu Z.J."/>
            <person name="Fang X."/>
            <person name="James A.A."/>
        </authorList>
    </citation>
    <scope>NUCLEOTIDE SEQUENCE [LARGE SCALE GENOMIC DNA]</scope>
    <source>
        <strain evidence="3">Foshan</strain>
    </source>
</reference>
<reference evidence="2" key="2">
    <citation type="submission" date="2025-05" db="UniProtKB">
        <authorList>
            <consortium name="EnsemblMetazoa"/>
        </authorList>
    </citation>
    <scope>IDENTIFICATION</scope>
    <source>
        <strain evidence="2">Foshan</strain>
    </source>
</reference>
<accession>A0ABM1XL01</accession>
<dbReference type="GeneID" id="134290143"/>
<feature type="region of interest" description="Disordered" evidence="1">
    <location>
        <begin position="96"/>
        <end position="116"/>
    </location>
</feature>
<keyword evidence="3" id="KW-1185">Reference proteome</keyword>
<organism evidence="2 3">
    <name type="scientific">Aedes albopictus</name>
    <name type="common">Asian tiger mosquito</name>
    <name type="synonym">Stegomyia albopicta</name>
    <dbReference type="NCBI Taxonomy" id="7160"/>
    <lineage>
        <taxon>Eukaryota</taxon>
        <taxon>Metazoa</taxon>
        <taxon>Ecdysozoa</taxon>
        <taxon>Arthropoda</taxon>
        <taxon>Hexapoda</taxon>
        <taxon>Insecta</taxon>
        <taxon>Pterygota</taxon>
        <taxon>Neoptera</taxon>
        <taxon>Endopterygota</taxon>
        <taxon>Diptera</taxon>
        <taxon>Nematocera</taxon>
        <taxon>Culicoidea</taxon>
        <taxon>Culicidae</taxon>
        <taxon>Culicinae</taxon>
        <taxon>Aedini</taxon>
        <taxon>Aedes</taxon>
        <taxon>Stegomyia</taxon>
    </lineage>
</organism>
<protein>
    <submittedName>
        <fullName evidence="2">Uncharacterized protein</fullName>
    </submittedName>
</protein>
<dbReference type="RefSeq" id="XP_062713170.1">
    <property type="nucleotide sequence ID" value="XM_062857186.1"/>
</dbReference>
<dbReference type="PANTHER" id="PTHR11439">
    <property type="entry name" value="GAG-POL-RELATED RETROTRANSPOSON"/>
    <property type="match status" value="1"/>
</dbReference>
<proteinExistence type="predicted"/>
<dbReference type="PANTHER" id="PTHR11439:SF483">
    <property type="entry name" value="PEPTIDE SYNTHASE GLIP-LIKE, PUTATIVE (AFU_ORTHOLOGUE AFUA_3G12920)-RELATED"/>
    <property type="match status" value="1"/>
</dbReference>
<evidence type="ECO:0000313" key="2">
    <source>
        <dbReference type="EnsemblMetazoa" id="AALFPA23_000644.P488"/>
    </source>
</evidence>
<evidence type="ECO:0000313" key="3">
    <source>
        <dbReference type="Proteomes" id="UP000069940"/>
    </source>
</evidence>
<evidence type="ECO:0000256" key="1">
    <source>
        <dbReference type="SAM" id="MobiDB-lite"/>
    </source>
</evidence>